<dbReference type="PANTHER" id="PTHR43333">
    <property type="entry name" value="2-HACID_DH_C DOMAIN-CONTAINING PROTEIN"/>
    <property type="match status" value="1"/>
</dbReference>
<evidence type="ECO:0000256" key="3">
    <source>
        <dbReference type="ARBA" id="ARBA00023027"/>
    </source>
</evidence>
<dbReference type="GO" id="GO:0016616">
    <property type="term" value="F:oxidoreductase activity, acting on the CH-OH group of donors, NAD or NADP as acceptor"/>
    <property type="evidence" value="ECO:0007669"/>
    <property type="project" value="UniProtKB-ARBA"/>
</dbReference>
<dbReference type="EMBL" id="MDGQ01000005">
    <property type="protein sequence ID" value="OEK04658.1"/>
    <property type="molecule type" value="Genomic_DNA"/>
</dbReference>
<dbReference type="InterPro" id="IPR029752">
    <property type="entry name" value="D-isomer_DH_CS1"/>
</dbReference>
<keyword evidence="6" id="KW-1185">Reference proteome</keyword>
<dbReference type="STRING" id="1563681.BFP71_14480"/>
<keyword evidence="2" id="KW-0560">Oxidoreductase</keyword>
<evidence type="ECO:0000313" key="5">
    <source>
        <dbReference type="EMBL" id="OEK04658.1"/>
    </source>
</evidence>
<dbReference type="InterPro" id="IPR006140">
    <property type="entry name" value="D-isomer_DH_NAD-bd"/>
</dbReference>
<organism evidence="5 6">
    <name type="scientific">Roseivirga misakiensis</name>
    <dbReference type="NCBI Taxonomy" id="1563681"/>
    <lineage>
        <taxon>Bacteria</taxon>
        <taxon>Pseudomonadati</taxon>
        <taxon>Bacteroidota</taxon>
        <taxon>Cytophagia</taxon>
        <taxon>Cytophagales</taxon>
        <taxon>Roseivirgaceae</taxon>
        <taxon>Roseivirga</taxon>
    </lineage>
</organism>
<dbReference type="CDD" id="cd12164">
    <property type="entry name" value="GDH_like_2"/>
    <property type="match status" value="1"/>
</dbReference>
<dbReference type="OrthoDB" id="9805416at2"/>
<dbReference type="SUPFAM" id="SSF52283">
    <property type="entry name" value="Formate/glycerate dehydrogenase catalytic domain-like"/>
    <property type="match status" value="1"/>
</dbReference>
<dbReference type="PROSITE" id="PS00065">
    <property type="entry name" value="D_2_HYDROXYACID_DH_1"/>
    <property type="match status" value="1"/>
</dbReference>
<evidence type="ECO:0000259" key="4">
    <source>
        <dbReference type="Pfam" id="PF02826"/>
    </source>
</evidence>
<comment type="caution">
    <text evidence="5">The sequence shown here is derived from an EMBL/GenBank/DDBJ whole genome shotgun (WGS) entry which is preliminary data.</text>
</comment>
<dbReference type="Gene3D" id="3.40.50.720">
    <property type="entry name" value="NAD(P)-binding Rossmann-like Domain"/>
    <property type="match status" value="2"/>
</dbReference>
<gene>
    <name evidence="5" type="ORF">BFP71_14480</name>
</gene>
<reference evidence="5 6" key="1">
    <citation type="submission" date="2016-08" db="EMBL/GenBank/DDBJ databases">
        <title>Draft genome of Fabibacter sp. strain SK-8.</title>
        <authorList>
            <person name="Wong S.-K."/>
            <person name="Hamasaki K."/>
            <person name="Yoshizawa S."/>
        </authorList>
    </citation>
    <scope>NUCLEOTIDE SEQUENCE [LARGE SCALE GENOMIC DNA]</scope>
    <source>
        <strain evidence="5 6">SK-8</strain>
    </source>
</reference>
<dbReference type="InterPro" id="IPR029753">
    <property type="entry name" value="D-isomer_DH_CS"/>
</dbReference>
<feature type="domain" description="D-isomer specific 2-hydroxyacid dehydrogenase NAD-binding" evidence="4">
    <location>
        <begin position="104"/>
        <end position="271"/>
    </location>
</feature>
<dbReference type="Pfam" id="PF02826">
    <property type="entry name" value="2-Hacid_dh_C"/>
    <property type="match status" value="1"/>
</dbReference>
<evidence type="ECO:0000313" key="6">
    <source>
        <dbReference type="Proteomes" id="UP000095552"/>
    </source>
</evidence>
<comment type="similarity">
    <text evidence="1">Belongs to the D-isomer specific 2-hydroxyacid dehydrogenase family.</text>
</comment>
<sequence length="306" mass="34397">MEILISSSVWDPKPWVSGLSKSENVSKIHVWPTNDDLSNVEVLFVWKPLDNGVIDKLPKLKWISSLGAGVDHLMHDPQIPSNIPITRIVDPFLAQDMTNYVIMGLMMHQRSMRTHMQNQRELIWDRITYKPLKVGVMGLGALGKDLAEKLVVLGFDVYGFSRSEKVIEGVKCFDESGLNEFLKETEVLVNLLPVTPKTENILNADVFNQMPDGAYLINVARGNHLVEKDLIAALDSNKLSGALLDVFKEEPLPTQNPLWLHEKVSITPHVASVTTPDSAIKLLLNNLLRLKKKEALLHQVDLERGY</sequence>
<dbReference type="RefSeq" id="WP_069836162.1">
    <property type="nucleotide sequence ID" value="NZ_MDGQ01000005.1"/>
</dbReference>
<evidence type="ECO:0000256" key="2">
    <source>
        <dbReference type="ARBA" id="ARBA00023002"/>
    </source>
</evidence>
<dbReference type="PROSITE" id="PS00671">
    <property type="entry name" value="D_2_HYDROXYACID_DH_3"/>
    <property type="match status" value="1"/>
</dbReference>
<keyword evidence="3" id="KW-0520">NAD</keyword>
<accession>A0A1E5SZV0</accession>
<proteinExistence type="inferred from homology"/>
<dbReference type="GO" id="GO:0051287">
    <property type="term" value="F:NAD binding"/>
    <property type="evidence" value="ECO:0007669"/>
    <property type="project" value="InterPro"/>
</dbReference>
<dbReference type="PANTHER" id="PTHR43333:SF1">
    <property type="entry name" value="D-ISOMER SPECIFIC 2-HYDROXYACID DEHYDROGENASE NAD-BINDING DOMAIN-CONTAINING PROTEIN"/>
    <property type="match status" value="1"/>
</dbReference>
<dbReference type="SUPFAM" id="SSF51735">
    <property type="entry name" value="NAD(P)-binding Rossmann-fold domains"/>
    <property type="match status" value="1"/>
</dbReference>
<dbReference type="InterPro" id="IPR036291">
    <property type="entry name" value="NAD(P)-bd_dom_sf"/>
</dbReference>
<dbReference type="AlphaFoldDB" id="A0A1E5SZV0"/>
<protein>
    <recommendedName>
        <fullName evidence="4">D-isomer specific 2-hydroxyacid dehydrogenase NAD-binding domain-containing protein</fullName>
    </recommendedName>
</protein>
<name>A0A1E5SZV0_9BACT</name>
<dbReference type="Proteomes" id="UP000095552">
    <property type="component" value="Unassembled WGS sequence"/>
</dbReference>
<evidence type="ECO:0000256" key="1">
    <source>
        <dbReference type="ARBA" id="ARBA00005854"/>
    </source>
</evidence>